<dbReference type="InterPro" id="IPR001841">
    <property type="entry name" value="Znf_RING"/>
</dbReference>
<evidence type="ECO:0000259" key="8">
    <source>
        <dbReference type="PROSITE" id="PS50006"/>
    </source>
</evidence>
<dbReference type="GO" id="GO:0032153">
    <property type="term" value="C:cell division site"/>
    <property type="evidence" value="ECO:0007669"/>
    <property type="project" value="TreeGrafter"/>
</dbReference>
<evidence type="ECO:0000313" key="11">
    <source>
        <dbReference type="Proteomes" id="UP001210925"/>
    </source>
</evidence>
<evidence type="ECO:0000256" key="4">
    <source>
        <dbReference type="ARBA" id="ARBA00022786"/>
    </source>
</evidence>
<dbReference type="PANTHER" id="PTHR15067:SF7">
    <property type="entry name" value="E3 UBIQUITIN-PROTEIN LIGASE DMA1-RELATED"/>
    <property type="match status" value="1"/>
</dbReference>
<dbReference type="AlphaFoldDB" id="A0AAD5URT0"/>
<dbReference type="GO" id="GO:0016567">
    <property type="term" value="P:protein ubiquitination"/>
    <property type="evidence" value="ECO:0007669"/>
    <property type="project" value="TreeGrafter"/>
</dbReference>
<evidence type="ECO:0000256" key="3">
    <source>
        <dbReference type="ARBA" id="ARBA00022771"/>
    </source>
</evidence>
<dbReference type="InterPro" id="IPR013083">
    <property type="entry name" value="Znf_RING/FYVE/PHD"/>
</dbReference>
<dbReference type="Pfam" id="PF00498">
    <property type="entry name" value="FHA"/>
    <property type="match status" value="1"/>
</dbReference>
<feature type="compositionally biased region" description="Basic and acidic residues" evidence="7">
    <location>
        <begin position="59"/>
        <end position="74"/>
    </location>
</feature>
<feature type="compositionally biased region" description="Polar residues" evidence="7">
    <location>
        <begin position="76"/>
        <end position="85"/>
    </location>
</feature>
<dbReference type="Gene3D" id="2.60.200.20">
    <property type="match status" value="1"/>
</dbReference>
<dbReference type="PROSITE" id="PS50006">
    <property type="entry name" value="FHA_DOMAIN"/>
    <property type="match status" value="1"/>
</dbReference>
<reference evidence="10" key="1">
    <citation type="submission" date="2020-05" db="EMBL/GenBank/DDBJ databases">
        <title>Phylogenomic resolution of chytrid fungi.</title>
        <authorList>
            <person name="Stajich J.E."/>
            <person name="Amses K."/>
            <person name="Simmons R."/>
            <person name="Seto K."/>
            <person name="Myers J."/>
            <person name="Bonds A."/>
            <person name="Quandt C.A."/>
            <person name="Barry K."/>
            <person name="Liu P."/>
            <person name="Grigoriev I."/>
            <person name="Longcore J.E."/>
            <person name="James T.Y."/>
        </authorList>
    </citation>
    <scope>NUCLEOTIDE SEQUENCE</scope>
    <source>
        <strain evidence="10">PLAUS21</strain>
    </source>
</reference>
<dbReference type="GO" id="GO:0006511">
    <property type="term" value="P:ubiquitin-dependent protein catabolic process"/>
    <property type="evidence" value="ECO:0007669"/>
    <property type="project" value="TreeGrafter"/>
</dbReference>
<sequence length="432" mass="47725">MSVEQNNAGDTPVISLEIQLFPHSETPLHRQDQNRPFLFTPVEKKVVYGNIVQIGRKIDRSKDTHRGTTREDRAAQNVSTDYNHMSSDKDGRTNYDCVAFRSKVVSRHHAEIWVGKDEQLYFRDVGSSSGSFLNRLRLSPSGKESRPYPLKSGDIIQLGVDYQGRQEEIYKAVMIKVFINSKKGPAKVANKQKLNKAMRMLLSAMNPNSQAGDDNGPIDCCICINTMAPFQALFLAPCSHCFHYKCVTSLLGAGFMFQCPLCRQVANLEASVQDDQDEEMLVEDDDCNSVSAGNSGGEEIVAPAAEQQSSPMNIPGSERPAATVLERIISPSTPENHSSMPMNLDRQATVQSPPEPEVHADNANELYESLIKLSTMMSDGDVTMNDNDQLQQNITKVKAILGPIFGNTAEMSATQKEMLANLLFSTSNEQGN</sequence>
<dbReference type="SMART" id="SM00184">
    <property type="entry name" value="RING"/>
    <property type="match status" value="1"/>
</dbReference>
<keyword evidence="1" id="KW-0808">Transferase</keyword>
<dbReference type="Proteomes" id="UP001210925">
    <property type="component" value="Unassembled WGS sequence"/>
</dbReference>
<proteinExistence type="predicted"/>
<dbReference type="InterPro" id="IPR000253">
    <property type="entry name" value="FHA_dom"/>
</dbReference>
<dbReference type="PROSITE" id="PS50089">
    <property type="entry name" value="ZF_RING_2"/>
    <property type="match status" value="1"/>
</dbReference>
<keyword evidence="2" id="KW-0479">Metal-binding</keyword>
<dbReference type="Pfam" id="PF17123">
    <property type="entry name" value="zf-RING_11"/>
    <property type="match status" value="1"/>
</dbReference>
<dbReference type="InterPro" id="IPR008984">
    <property type="entry name" value="SMAD_FHA_dom_sf"/>
</dbReference>
<evidence type="ECO:0000256" key="2">
    <source>
        <dbReference type="ARBA" id="ARBA00022723"/>
    </source>
</evidence>
<evidence type="ECO:0000256" key="5">
    <source>
        <dbReference type="ARBA" id="ARBA00022833"/>
    </source>
</evidence>
<feature type="domain" description="RING-type" evidence="9">
    <location>
        <begin position="220"/>
        <end position="263"/>
    </location>
</feature>
<evidence type="ECO:0000256" key="6">
    <source>
        <dbReference type="PROSITE-ProRule" id="PRU00175"/>
    </source>
</evidence>
<evidence type="ECO:0000313" key="10">
    <source>
        <dbReference type="EMBL" id="KAJ3262516.1"/>
    </source>
</evidence>
<keyword evidence="11" id="KW-1185">Reference proteome</keyword>
<dbReference type="GO" id="GO:0005829">
    <property type="term" value="C:cytosol"/>
    <property type="evidence" value="ECO:0007669"/>
    <property type="project" value="TreeGrafter"/>
</dbReference>
<comment type="caution">
    <text evidence="10">The sequence shown here is derived from an EMBL/GenBank/DDBJ whole genome shotgun (WGS) entry which is preliminary data.</text>
</comment>
<protein>
    <submittedName>
        <fullName evidence="10">Uncharacterized protein</fullName>
    </submittedName>
</protein>
<gene>
    <name evidence="10" type="ORF">HK103_000045</name>
</gene>
<keyword evidence="4" id="KW-0833">Ubl conjugation pathway</keyword>
<dbReference type="Gene3D" id="3.30.40.10">
    <property type="entry name" value="Zinc/RING finger domain, C3HC4 (zinc finger)"/>
    <property type="match status" value="1"/>
</dbReference>
<evidence type="ECO:0000256" key="1">
    <source>
        <dbReference type="ARBA" id="ARBA00022679"/>
    </source>
</evidence>
<evidence type="ECO:0000259" key="9">
    <source>
        <dbReference type="PROSITE" id="PS50089"/>
    </source>
</evidence>
<organism evidence="10 11">
    <name type="scientific">Boothiomyces macroporosus</name>
    <dbReference type="NCBI Taxonomy" id="261099"/>
    <lineage>
        <taxon>Eukaryota</taxon>
        <taxon>Fungi</taxon>
        <taxon>Fungi incertae sedis</taxon>
        <taxon>Chytridiomycota</taxon>
        <taxon>Chytridiomycota incertae sedis</taxon>
        <taxon>Chytridiomycetes</taxon>
        <taxon>Rhizophydiales</taxon>
        <taxon>Terramycetaceae</taxon>
        <taxon>Boothiomyces</taxon>
    </lineage>
</organism>
<keyword evidence="5" id="KW-0862">Zinc</keyword>
<evidence type="ECO:0000256" key="7">
    <source>
        <dbReference type="SAM" id="MobiDB-lite"/>
    </source>
</evidence>
<dbReference type="PANTHER" id="PTHR15067">
    <property type="entry name" value="E3 UBIQUITIN-PROTEIN LIGASE RNF8"/>
    <property type="match status" value="1"/>
</dbReference>
<keyword evidence="3 6" id="KW-0863">Zinc-finger</keyword>
<dbReference type="GO" id="GO:0061630">
    <property type="term" value="F:ubiquitin protein ligase activity"/>
    <property type="evidence" value="ECO:0007669"/>
    <property type="project" value="TreeGrafter"/>
</dbReference>
<dbReference type="SUPFAM" id="SSF49879">
    <property type="entry name" value="SMAD/FHA domain"/>
    <property type="match status" value="1"/>
</dbReference>
<feature type="domain" description="FHA" evidence="8">
    <location>
        <begin position="52"/>
        <end position="138"/>
    </location>
</feature>
<feature type="region of interest" description="Disordered" evidence="7">
    <location>
        <begin position="59"/>
        <end position="88"/>
    </location>
</feature>
<name>A0AAD5URT0_9FUNG</name>
<dbReference type="GO" id="GO:0000151">
    <property type="term" value="C:ubiquitin ligase complex"/>
    <property type="evidence" value="ECO:0007669"/>
    <property type="project" value="TreeGrafter"/>
</dbReference>
<accession>A0AAD5URT0</accession>
<dbReference type="SUPFAM" id="SSF57850">
    <property type="entry name" value="RING/U-box"/>
    <property type="match status" value="1"/>
</dbReference>
<dbReference type="SMART" id="SM00240">
    <property type="entry name" value="FHA"/>
    <property type="match status" value="1"/>
</dbReference>
<dbReference type="GO" id="GO:0008270">
    <property type="term" value="F:zinc ion binding"/>
    <property type="evidence" value="ECO:0007669"/>
    <property type="project" value="UniProtKB-KW"/>
</dbReference>
<dbReference type="EMBL" id="JADGKB010000001">
    <property type="protein sequence ID" value="KAJ3262516.1"/>
    <property type="molecule type" value="Genomic_DNA"/>
</dbReference>